<dbReference type="PANTHER" id="PTHR41878">
    <property type="entry name" value="LEXA REPRESSOR-RELATED"/>
    <property type="match status" value="1"/>
</dbReference>
<dbReference type="EMBL" id="CADCTK010000421">
    <property type="protein sequence ID" value="CAA9249745.1"/>
    <property type="molecule type" value="Genomic_DNA"/>
</dbReference>
<dbReference type="InterPro" id="IPR024047">
    <property type="entry name" value="MM3350-like_sf"/>
</dbReference>
<name>A0A6J4IEB2_9CHLR</name>
<dbReference type="Pfam" id="PF07929">
    <property type="entry name" value="PRiA4_ORF3"/>
    <property type="match status" value="1"/>
</dbReference>
<reference evidence="2" key="1">
    <citation type="submission" date="2020-02" db="EMBL/GenBank/DDBJ databases">
        <authorList>
            <person name="Meier V. D."/>
        </authorList>
    </citation>
    <scope>NUCLEOTIDE SEQUENCE</scope>
    <source>
        <strain evidence="2">AVDCRST_MAG26</strain>
    </source>
</reference>
<evidence type="ECO:0000259" key="1">
    <source>
        <dbReference type="Pfam" id="PF07929"/>
    </source>
</evidence>
<dbReference type="Gene3D" id="3.10.290.30">
    <property type="entry name" value="MM3350-like"/>
    <property type="match status" value="1"/>
</dbReference>
<sequence>MSDPIPPEMYQLRMRLCAISPLIWRRLLVRSDTPLVALHAVILAAFGWLEAAAHCFIIHGTTFGSATGPASTEPADPHPVPLATFHLRPNERFTYVYGGVDRWHHEIRLEQVLAHDPQRHYPLCIGGARATPLDGCGGPASFLALRDHFSLRYVAACLLARYPADDQPAWHVERLLLQYWAGVDRFDRRAANRRLAPQIATAPATPAQGREVRP</sequence>
<dbReference type="PANTHER" id="PTHR41878:SF1">
    <property type="entry name" value="TNPR PROTEIN"/>
    <property type="match status" value="1"/>
</dbReference>
<proteinExistence type="predicted"/>
<evidence type="ECO:0000313" key="2">
    <source>
        <dbReference type="EMBL" id="CAA9249745.1"/>
    </source>
</evidence>
<gene>
    <name evidence="2" type="ORF">AVDCRST_MAG26-1845</name>
</gene>
<feature type="domain" description="Plasmid pRiA4b Orf3-like" evidence="1">
    <location>
        <begin position="9"/>
        <end position="145"/>
    </location>
</feature>
<dbReference type="InterPro" id="IPR012912">
    <property type="entry name" value="Plasmid_pRiA4b_Orf3-like"/>
</dbReference>
<dbReference type="AlphaFoldDB" id="A0A6J4IEB2"/>
<organism evidence="2">
    <name type="scientific">uncultured Chloroflexia bacterium</name>
    <dbReference type="NCBI Taxonomy" id="1672391"/>
    <lineage>
        <taxon>Bacteria</taxon>
        <taxon>Bacillati</taxon>
        <taxon>Chloroflexota</taxon>
        <taxon>Chloroflexia</taxon>
        <taxon>environmental samples</taxon>
    </lineage>
</organism>
<accession>A0A6J4IEB2</accession>
<protein>
    <recommendedName>
        <fullName evidence="1">Plasmid pRiA4b Orf3-like domain-containing protein</fullName>
    </recommendedName>
</protein>
<dbReference type="SUPFAM" id="SSF159941">
    <property type="entry name" value="MM3350-like"/>
    <property type="match status" value="1"/>
</dbReference>